<evidence type="ECO:0000313" key="1">
    <source>
        <dbReference type="EMBL" id="CAI6342796.1"/>
    </source>
</evidence>
<organism evidence="1 2">
    <name type="scientific">Macrosiphum euphorbiae</name>
    <name type="common">potato aphid</name>
    <dbReference type="NCBI Taxonomy" id="13131"/>
    <lineage>
        <taxon>Eukaryota</taxon>
        <taxon>Metazoa</taxon>
        <taxon>Ecdysozoa</taxon>
        <taxon>Arthropoda</taxon>
        <taxon>Hexapoda</taxon>
        <taxon>Insecta</taxon>
        <taxon>Pterygota</taxon>
        <taxon>Neoptera</taxon>
        <taxon>Paraneoptera</taxon>
        <taxon>Hemiptera</taxon>
        <taxon>Sternorrhyncha</taxon>
        <taxon>Aphidomorpha</taxon>
        <taxon>Aphidoidea</taxon>
        <taxon>Aphididae</taxon>
        <taxon>Macrosiphini</taxon>
        <taxon>Macrosiphum</taxon>
    </lineage>
</organism>
<dbReference type="AlphaFoldDB" id="A0AAV0VMA0"/>
<keyword evidence="2" id="KW-1185">Reference proteome</keyword>
<protein>
    <submittedName>
        <fullName evidence="1">Uncharacterized protein</fullName>
    </submittedName>
</protein>
<accession>A0AAV0VMA0</accession>
<dbReference type="Proteomes" id="UP001160148">
    <property type="component" value="Unassembled WGS sequence"/>
</dbReference>
<evidence type="ECO:0000313" key="2">
    <source>
        <dbReference type="Proteomes" id="UP001160148"/>
    </source>
</evidence>
<reference evidence="1 2" key="1">
    <citation type="submission" date="2023-01" db="EMBL/GenBank/DDBJ databases">
        <authorList>
            <person name="Whitehead M."/>
        </authorList>
    </citation>
    <scope>NUCLEOTIDE SEQUENCE [LARGE SCALE GENOMIC DNA]</scope>
</reference>
<gene>
    <name evidence="1" type="ORF">MEUPH1_LOCUS145</name>
</gene>
<comment type="caution">
    <text evidence="1">The sequence shown here is derived from an EMBL/GenBank/DDBJ whole genome shotgun (WGS) entry which is preliminary data.</text>
</comment>
<proteinExistence type="predicted"/>
<dbReference type="EMBL" id="CARXXK010000001">
    <property type="protein sequence ID" value="CAI6342796.1"/>
    <property type="molecule type" value="Genomic_DNA"/>
</dbReference>
<name>A0AAV0VMA0_9HEMI</name>
<sequence length="106" mass="12143">MVIRGRGPQTTNALLSVLTEIEESTRHQVFTSHQKTVHINQHGTMMTSHYQDREWAMKENHEASIHSPGIVWKNASGVFLVFPHLATPINLRNYRISKYGVVLDYS</sequence>